<accession>A0A315ZWC0</accession>
<evidence type="ECO:0000313" key="2">
    <source>
        <dbReference type="EMBL" id="SUQ14994.1"/>
    </source>
</evidence>
<proteinExistence type="predicted"/>
<feature type="chain" id="PRO_5043163497" description="Lipoprotein" evidence="1">
    <location>
        <begin position="23"/>
        <end position="246"/>
    </location>
</feature>
<dbReference type="PROSITE" id="PS51257">
    <property type="entry name" value="PROKAR_LIPOPROTEIN"/>
    <property type="match status" value="1"/>
</dbReference>
<name>A0A315ZWC0_9FIRM</name>
<keyword evidence="3" id="KW-1185">Reference proteome</keyword>
<reference evidence="3" key="1">
    <citation type="submission" date="2017-07" db="EMBL/GenBank/DDBJ databases">
        <authorList>
            <person name="Varghese N."/>
            <person name="Submissions S."/>
        </authorList>
    </citation>
    <scope>NUCLEOTIDE SEQUENCE [LARGE SCALE GENOMIC DNA]</scope>
    <source>
        <strain evidence="3">NLAE-zl-C134</strain>
    </source>
</reference>
<organism evidence="2 3">
    <name type="scientific">Faecalicatena contorta</name>
    <dbReference type="NCBI Taxonomy" id="39482"/>
    <lineage>
        <taxon>Bacteria</taxon>
        <taxon>Bacillati</taxon>
        <taxon>Bacillota</taxon>
        <taxon>Clostridia</taxon>
        <taxon>Lachnospirales</taxon>
        <taxon>Lachnospiraceae</taxon>
        <taxon>Faecalicatena</taxon>
    </lineage>
</organism>
<evidence type="ECO:0000256" key="1">
    <source>
        <dbReference type="SAM" id="SignalP"/>
    </source>
</evidence>
<dbReference type="EMBL" id="UHJJ01000009">
    <property type="protein sequence ID" value="SUQ14994.1"/>
    <property type="molecule type" value="Genomic_DNA"/>
</dbReference>
<gene>
    <name evidence="2" type="ORF">SAMN05216529_10945</name>
</gene>
<dbReference type="Proteomes" id="UP000254051">
    <property type="component" value="Unassembled WGS sequence"/>
</dbReference>
<feature type="signal peptide" evidence="1">
    <location>
        <begin position="1"/>
        <end position="22"/>
    </location>
</feature>
<dbReference type="AlphaFoldDB" id="A0A315ZWC0"/>
<sequence length="246" mass="27142">MKNKMKRIVVAAAGLMAAMALTACSGLKSLDVVGQGSITSFEEVLKTMPDQVQVDETNVGWALSAPDDSVRFIWSEDYSNAPLHDVMLEFDAQPFLDAGLDPEKLPDNYAFYEGDTMGSTGGKMLMVGTKLGSDKLTYNGSPTAVTAYEQIVNNYRGSINFHTSLDHYGVKLGDGNMFEWAKDMETNGYDHSDQDKDIVFVLNPQPLIEAGVNPEKVEGWAYAQVTVDEHGKEEQVWKLLKPFNLK</sequence>
<evidence type="ECO:0008006" key="4">
    <source>
        <dbReference type="Google" id="ProtNLM"/>
    </source>
</evidence>
<evidence type="ECO:0000313" key="3">
    <source>
        <dbReference type="Proteomes" id="UP000254051"/>
    </source>
</evidence>
<keyword evidence="1" id="KW-0732">Signal</keyword>
<protein>
    <recommendedName>
        <fullName evidence="4">Lipoprotein</fullName>
    </recommendedName>
</protein>